<feature type="region of interest" description="Disordered" evidence="3">
    <location>
        <begin position="663"/>
        <end position="704"/>
    </location>
</feature>
<accession>A0A9J2P6J6</accession>
<evidence type="ECO:0000313" key="7">
    <source>
        <dbReference type="WBParaSite" id="ALUE_0000516901-mRNA-1"/>
    </source>
</evidence>
<feature type="compositionally biased region" description="Low complexity" evidence="3">
    <location>
        <begin position="758"/>
        <end position="772"/>
    </location>
</feature>
<feature type="compositionally biased region" description="Polar residues" evidence="3">
    <location>
        <begin position="666"/>
        <end position="679"/>
    </location>
</feature>
<dbReference type="InterPro" id="IPR019381">
    <property type="entry name" value="PACS1/2_C"/>
</dbReference>
<feature type="region of interest" description="Disordered" evidence="3">
    <location>
        <begin position="208"/>
        <end position="259"/>
    </location>
</feature>
<feature type="domain" description="Phosphofurin acidic cluster sorting protein 1/2 C-terminal" evidence="4">
    <location>
        <begin position="458"/>
        <end position="885"/>
    </location>
</feature>
<evidence type="ECO:0000259" key="5">
    <source>
        <dbReference type="Pfam" id="PF25332"/>
    </source>
</evidence>
<dbReference type="WBParaSite" id="ALUE_0000516901-mRNA-1">
    <property type="protein sequence ID" value="ALUE_0000516901-mRNA-1"/>
    <property type="gene ID" value="ALUE_0000516901"/>
</dbReference>
<organism evidence="6 7">
    <name type="scientific">Ascaris lumbricoides</name>
    <name type="common">Giant roundworm</name>
    <dbReference type="NCBI Taxonomy" id="6252"/>
    <lineage>
        <taxon>Eukaryota</taxon>
        <taxon>Metazoa</taxon>
        <taxon>Ecdysozoa</taxon>
        <taxon>Nematoda</taxon>
        <taxon>Chromadorea</taxon>
        <taxon>Rhabditida</taxon>
        <taxon>Spirurina</taxon>
        <taxon>Ascaridomorpha</taxon>
        <taxon>Ascaridoidea</taxon>
        <taxon>Ascarididae</taxon>
        <taxon>Ascaris</taxon>
    </lineage>
</organism>
<evidence type="ECO:0000256" key="1">
    <source>
        <dbReference type="ARBA" id="ARBA00008590"/>
    </source>
</evidence>
<dbReference type="PANTHER" id="PTHR13280:SF17">
    <property type="entry name" value="KRUEPPEL TARGET AT 95D, ISOFORM A"/>
    <property type="match status" value="1"/>
</dbReference>
<evidence type="ECO:0000313" key="6">
    <source>
        <dbReference type="Proteomes" id="UP000036681"/>
    </source>
</evidence>
<evidence type="ECO:0000256" key="3">
    <source>
        <dbReference type="SAM" id="MobiDB-lite"/>
    </source>
</evidence>
<feature type="region of interest" description="Disordered" evidence="3">
    <location>
        <begin position="753"/>
        <end position="777"/>
    </location>
</feature>
<dbReference type="Pfam" id="PF25332">
    <property type="entry name" value="C2_PACS_N"/>
    <property type="match status" value="2"/>
</dbReference>
<protein>
    <submittedName>
        <fullName evidence="7">Phosphofurin acidic cluster sorting protein 2</fullName>
    </submittedName>
</protein>
<dbReference type="Proteomes" id="UP000036681">
    <property type="component" value="Unplaced"/>
</dbReference>
<dbReference type="InterPro" id="IPR057541">
    <property type="entry name" value="PACS1/2_N"/>
</dbReference>
<dbReference type="AlphaFoldDB" id="A0A9J2P6J6"/>
<proteinExistence type="inferred from homology"/>
<comment type="similarity">
    <text evidence="1">Belongs to the PACS family.</text>
</comment>
<dbReference type="PANTHER" id="PTHR13280">
    <property type="entry name" value="PHOSPHOFURIN ACIDIC CLUSTER SORTING PROTEIN"/>
    <property type="match status" value="1"/>
</dbReference>
<dbReference type="Pfam" id="PF10254">
    <property type="entry name" value="Pacs-1"/>
    <property type="match status" value="1"/>
</dbReference>
<evidence type="ECO:0000259" key="4">
    <source>
        <dbReference type="Pfam" id="PF10254"/>
    </source>
</evidence>
<name>A0A9J2P6J6_ASCLU</name>
<feature type="compositionally biased region" description="Low complexity" evidence="3">
    <location>
        <begin position="680"/>
        <end position="704"/>
    </location>
</feature>
<evidence type="ECO:0000256" key="2">
    <source>
        <dbReference type="ARBA" id="ARBA00022553"/>
    </source>
</evidence>
<feature type="domain" description="Phosphofurin acidic cluster sorting protein 1/2 N-terminal C2" evidence="5">
    <location>
        <begin position="65"/>
        <end position="147"/>
    </location>
</feature>
<keyword evidence="6" id="KW-1185">Reference proteome</keyword>
<reference evidence="7" key="1">
    <citation type="submission" date="2023-03" db="UniProtKB">
        <authorList>
            <consortium name="WormBaseParasite"/>
        </authorList>
    </citation>
    <scope>IDENTIFICATION</scope>
</reference>
<feature type="compositionally biased region" description="Acidic residues" evidence="3">
    <location>
        <begin position="213"/>
        <end position="222"/>
    </location>
</feature>
<dbReference type="GO" id="GO:0072659">
    <property type="term" value="P:protein localization to plasma membrane"/>
    <property type="evidence" value="ECO:0007669"/>
    <property type="project" value="TreeGrafter"/>
</dbReference>
<sequence length="894" mass="99275">MVVRGEWRYGGIIEVPYWRSGFHTCQSGVSEQPYRILHAHQYTFISEFFVDKSAVEMENTGSRIVPMRLFANWETDRASAGAVQRMFTMALSRLSINSFPDHNCTLVVTVKLQGCKRTLRSNDFAVTAINGKLDVDLNISFTIQARHLSTVNLAEILQNGSLREIALFDPDSDKDDVQPNSSFMGRLFLASCQSQTFEVGNEVTVRRVKEKELESEEEEDSSTDMPYSENEQELPDSSRSAHKRRMKVRDTRQRTMAQRKNLKQKFASLLKKFRVPEEGGVDAASQSAGVAPTAQELEELFEELEGLSDSGPEMVMDNLSIVSNPRPGLRPYFASTSSREILPAINDERGQSDESDEEWSSEIENNIDAAGMPNSVEKRPPSNGRGLARGMTALESASSAMQPIVNAHTGVHASVTLGSIAAQTNSGDVPPNKRKISLAEMKLTRTPDPFSPRTISISDQLSSVLRDDEPWSVPKRIWICTLSELPVLALLDPSFGLLDCSSFNDCRQLISSIVAKIQKFCNSSSCSPPCTILGVIGSEKLLNYVLRAYVESLQNKSTDWINFLRFCVIAPPASAIGKALSCLEDGQCMFREVFERPCSEMSLADVKALGERLQAFADGALYRLPIGEAMLQLHSKSGDDKDGCSQVFVPFLSEVRVGQLEDDFENSQSSPRINDENQVSSGSSPASAYWSPPSSPHSPQRPSDSQDLQIEYWISTNHWFSSEIAYEAMIVISGLQCDRGRCVNRMLLDESEGETTQSSGAFASPSTSGSSSTRKDTQLMKCSIRSAFRSFIVFRKPPTSLLSLQFVKERKREKMLHKLGMKKGQKSDPEAQTPTQTIGNVARLICSGKHPLNAVWIDGCAWTGVRFFQTSAQWQTHVKHFPICLPIQESPHRV</sequence>
<feature type="region of interest" description="Disordered" evidence="3">
    <location>
        <begin position="366"/>
        <end position="388"/>
    </location>
</feature>
<keyword evidence="2" id="KW-0597">Phosphoprotein</keyword>
<feature type="domain" description="Phosphofurin acidic cluster sorting protein 1/2 N-terminal C2" evidence="5">
    <location>
        <begin position="149"/>
        <end position="198"/>
    </location>
</feature>